<dbReference type="InterPro" id="IPR012902">
    <property type="entry name" value="N_methyl_site"/>
</dbReference>
<dbReference type="InterPro" id="IPR045584">
    <property type="entry name" value="Pilin-like"/>
</dbReference>
<name>A0A4R7EBM2_9FIRM</name>
<dbReference type="Gene3D" id="3.30.700.10">
    <property type="entry name" value="Glycoprotein, Type 4 Pilin"/>
    <property type="match status" value="1"/>
</dbReference>
<feature type="transmembrane region" description="Helical" evidence="1">
    <location>
        <begin position="12"/>
        <end position="33"/>
    </location>
</feature>
<accession>A0A4R7EBM2</accession>
<comment type="caution">
    <text evidence="2">The sequence shown here is derived from an EMBL/GenBank/DDBJ whole genome shotgun (WGS) entry which is preliminary data.</text>
</comment>
<keyword evidence="1" id="KW-0472">Membrane</keyword>
<dbReference type="EMBL" id="SOAA01000009">
    <property type="protein sequence ID" value="TDS31730.1"/>
    <property type="molecule type" value="Genomic_DNA"/>
</dbReference>
<dbReference type="Proteomes" id="UP000295758">
    <property type="component" value="Unassembled WGS sequence"/>
</dbReference>
<dbReference type="PROSITE" id="PS00409">
    <property type="entry name" value="PROKAR_NTER_METHYL"/>
    <property type="match status" value="1"/>
</dbReference>
<keyword evidence="1" id="KW-1133">Transmembrane helix</keyword>
<dbReference type="NCBIfam" id="TIGR02532">
    <property type="entry name" value="IV_pilin_GFxxxE"/>
    <property type="match status" value="1"/>
</dbReference>
<evidence type="ECO:0000256" key="1">
    <source>
        <dbReference type="SAM" id="Phobius"/>
    </source>
</evidence>
<organism evidence="2 3">
    <name type="scientific">Halanaerobium congolense</name>
    <dbReference type="NCBI Taxonomy" id="54121"/>
    <lineage>
        <taxon>Bacteria</taxon>
        <taxon>Bacillati</taxon>
        <taxon>Bacillota</taxon>
        <taxon>Clostridia</taxon>
        <taxon>Halanaerobiales</taxon>
        <taxon>Halanaerobiaceae</taxon>
        <taxon>Halanaerobium</taxon>
    </lineage>
</organism>
<proteinExistence type="predicted"/>
<reference evidence="2 3" key="1">
    <citation type="submission" date="2019-03" db="EMBL/GenBank/DDBJ databases">
        <title>Deep subsurface shale carbon reservoir microbial communities from Ohio and West Virginia, USA.</title>
        <authorList>
            <person name="Wrighton K."/>
        </authorList>
    </citation>
    <scope>NUCLEOTIDE SEQUENCE [LARGE SCALE GENOMIC DNA]</scope>
    <source>
        <strain evidence="2 3">UTICA-S4D12</strain>
    </source>
</reference>
<evidence type="ECO:0000313" key="2">
    <source>
        <dbReference type="EMBL" id="TDS31730.1"/>
    </source>
</evidence>
<keyword evidence="1" id="KW-0812">Transmembrane</keyword>
<dbReference type="AlphaFoldDB" id="A0A4R7EBM2"/>
<gene>
    <name evidence="2" type="ORF">BY453_10935</name>
</gene>
<protein>
    <submittedName>
        <fullName evidence="2">Prepilin-type N-terminal cleavage/methylation domain-containing protein</fullName>
    </submittedName>
</protein>
<dbReference type="SUPFAM" id="SSF54523">
    <property type="entry name" value="Pili subunits"/>
    <property type="match status" value="1"/>
</dbReference>
<evidence type="ECO:0000313" key="3">
    <source>
        <dbReference type="Proteomes" id="UP000295758"/>
    </source>
</evidence>
<sequence length="160" mass="18415">MEVKNNEEGITLVELMVAIAIIGVVIAALYMSYFTAIRVFGFNQKTVEFHRDQRLISESLGKYIRSADEIILTNGNELLIKYTKDGTTNTIKFFNKNNYFYIDNDSVERKISQLELKSLSFNEVDGIINTEITLLNNNDKYNFVEQFQPRIKDVSILVTP</sequence>
<dbReference type="RefSeq" id="WP_166635487.1">
    <property type="nucleotide sequence ID" value="NZ_SOAA01000009.1"/>
</dbReference>
<dbReference type="Pfam" id="PF07963">
    <property type="entry name" value="N_methyl"/>
    <property type="match status" value="1"/>
</dbReference>